<proteinExistence type="predicted"/>
<comment type="caution">
    <text evidence="1">The sequence shown here is derived from an EMBL/GenBank/DDBJ whole genome shotgun (WGS) entry which is preliminary data.</text>
</comment>
<reference evidence="1" key="1">
    <citation type="journal article" date="2014" name="Front. Microbiol.">
        <title>High frequency of phylogenetically diverse reductive dehalogenase-homologous genes in deep subseafloor sedimentary metagenomes.</title>
        <authorList>
            <person name="Kawai M."/>
            <person name="Futagami T."/>
            <person name="Toyoda A."/>
            <person name="Takaki Y."/>
            <person name="Nishi S."/>
            <person name="Hori S."/>
            <person name="Arai W."/>
            <person name="Tsubouchi T."/>
            <person name="Morono Y."/>
            <person name="Uchiyama I."/>
            <person name="Ito T."/>
            <person name="Fujiyama A."/>
            <person name="Inagaki F."/>
            <person name="Takami H."/>
        </authorList>
    </citation>
    <scope>NUCLEOTIDE SEQUENCE</scope>
    <source>
        <strain evidence="1">Expedition CK06-06</strain>
    </source>
</reference>
<name>X0S765_9ZZZZ</name>
<organism evidence="1">
    <name type="scientific">marine sediment metagenome</name>
    <dbReference type="NCBI Taxonomy" id="412755"/>
    <lineage>
        <taxon>unclassified sequences</taxon>
        <taxon>metagenomes</taxon>
        <taxon>ecological metagenomes</taxon>
    </lineage>
</organism>
<dbReference type="EMBL" id="BARS01003056">
    <property type="protein sequence ID" value="GAF76888.1"/>
    <property type="molecule type" value="Genomic_DNA"/>
</dbReference>
<dbReference type="AlphaFoldDB" id="X0S765"/>
<protein>
    <submittedName>
        <fullName evidence="1">Uncharacterized protein</fullName>
    </submittedName>
</protein>
<feature type="non-terminal residue" evidence="1">
    <location>
        <position position="180"/>
    </location>
</feature>
<accession>X0S765</accession>
<gene>
    <name evidence="1" type="ORF">S01H1_05886</name>
</gene>
<sequence>MIERKESNKLIIRFADEFKIDIRNAPETIAGYLMNEIGEHIVADDAGEKCNMLIEFNDSIDFEGKVKYIRHTLTTGFNDKHFYLLDKEHNKLEVRSFRDKEVINVEKGFSPAGFFEILEYFYMQKIMDNNMMFLHSSGMTVNGKTILFPAYADTGKTLVLIQMMKKYNANFIGDDWTIMD</sequence>
<evidence type="ECO:0000313" key="1">
    <source>
        <dbReference type="EMBL" id="GAF76888.1"/>
    </source>
</evidence>